<dbReference type="EMBL" id="FNZH01000003">
    <property type="protein sequence ID" value="SEJ40110.1"/>
    <property type="molecule type" value="Genomic_DNA"/>
</dbReference>
<dbReference type="SUPFAM" id="SSF53448">
    <property type="entry name" value="Nucleotide-diphospho-sugar transferases"/>
    <property type="match status" value="1"/>
</dbReference>
<proteinExistence type="predicted"/>
<dbReference type="Proteomes" id="UP000199403">
    <property type="component" value="Unassembled WGS sequence"/>
</dbReference>
<gene>
    <name evidence="2" type="ORF">SAMN05192553_103694</name>
</gene>
<keyword evidence="2" id="KW-0808">Transferase</keyword>
<evidence type="ECO:0000313" key="2">
    <source>
        <dbReference type="EMBL" id="SEJ40110.1"/>
    </source>
</evidence>
<dbReference type="CDD" id="cd00761">
    <property type="entry name" value="Glyco_tranf_GTA_type"/>
    <property type="match status" value="1"/>
</dbReference>
<dbReference type="GO" id="GO:0016740">
    <property type="term" value="F:transferase activity"/>
    <property type="evidence" value="ECO:0007669"/>
    <property type="project" value="UniProtKB-KW"/>
</dbReference>
<protein>
    <submittedName>
        <fullName evidence="2">Glycosyl transferase family 2</fullName>
    </submittedName>
</protein>
<dbReference type="AlphaFoldDB" id="A0A1H6YS13"/>
<evidence type="ECO:0000313" key="3">
    <source>
        <dbReference type="Proteomes" id="UP000199403"/>
    </source>
</evidence>
<organism evidence="2 3">
    <name type="scientific">Cyclobacterium xiamenense</name>
    <dbReference type="NCBI Taxonomy" id="1297121"/>
    <lineage>
        <taxon>Bacteria</taxon>
        <taxon>Pseudomonadati</taxon>
        <taxon>Bacteroidota</taxon>
        <taxon>Cytophagia</taxon>
        <taxon>Cytophagales</taxon>
        <taxon>Cyclobacteriaceae</taxon>
        <taxon>Cyclobacterium</taxon>
    </lineage>
</organism>
<dbReference type="InterPro" id="IPR050834">
    <property type="entry name" value="Glycosyltransf_2"/>
</dbReference>
<accession>A0A1H6YS13</accession>
<dbReference type="Pfam" id="PF00535">
    <property type="entry name" value="Glycos_transf_2"/>
    <property type="match status" value="1"/>
</dbReference>
<name>A0A1H6YS13_9BACT</name>
<sequence>MLSVVMPVYNGEKHLQEAVDSVLQQTFSEFELIIIDDGSTDGSAKIIQQLSDSRIRVLRNGSNKGISYTRNRGLEEARGEFLAWMDCDDLISPDRFEKQLAYLKRHPLVGICGSWLTRFDENKSEVSKSPTDHAAIKALLLFKPALWNATAMYRLDRIKKAGLSFDTRLTVAEDYDFYWEACRKFPVANIPESLYFYRDSDSSIMKSFEGAEEKSFAIHKIIYTKSLHELGIAPTEAQLKIHRRIGSTQLFSTYSSYLEAVDWLIYLQKRNEIERVYEPNALSEILGIIFYFISKKSSRVGLPVYINYIKESKRFAPVDLYQRIKLLIRCLIKYRRF</sequence>
<keyword evidence="3" id="KW-1185">Reference proteome</keyword>
<evidence type="ECO:0000259" key="1">
    <source>
        <dbReference type="Pfam" id="PF00535"/>
    </source>
</evidence>
<dbReference type="STRING" id="1416801.SAMN05192553_103694"/>
<dbReference type="PANTHER" id="PTHR43685:SF2">
    <property type="entry name" value="GLYCOSYLTRANSFERASE 2-LIKE DOMAIN-CONTAINING PROTEIN"/>
    <property type="match status" value="1"/>
</dbReference>
<dbReference type="InterPro" id="IPR001173">
    <property type="entry name" value="Glyco_trans_2-like"/>
</dbReference>
<reference evidence="3" key="1">
    <citation type="submission" date="2016-10" db="EMBL/GenBank/DDBJ databases">
        <authorList>
            <person name="Varghese N."/>
            <person name="Submissions S."/>
        </authorList>
    </citation>
    <scope>NUCLEOTIDE SEQUENCE [LARGE SCALE GENOMIC DNA]</scope>
    <source>
        <strain evidence="3">IBRC-M 10761</strain>
    </source>
</reference>
<dbReference type="Gene3D" id="3.90.550.10">
    <property type="entry name" value="Spore Coat Polysaccharide Biosynthesis Protein SpsA, Chain A"/>
    <property type="match status" value="1"/>
</dbReference>
<dbReference type="PANTHER" id="PTHR43685">
    <property type="entry name" value="GLYCOSYLTRANSFERASE"/>
    <property type="match status" value="1"/>
</dbReference>
<feature type="domain" description="Glycosyltransferase 2-like" evidence="1">
    <location>
        <begin position="3"/>
        <end position="131"/>
    </location>
</feature>
<dbReference type="InterPro" id="IPR029044">
    <property type="entry name" value="Nucleotide-diphossugar_trans"/>
</dbReference>